<dbReference type="CDD" id="cd00118">
    <property type="entry name" value="LysM"/>
    <property type="match status" value="1"/>
</dbReference>
<dbReference type="PROSITE" id="PS51782">
    <property type="entry name" value="LYSM"/>
    <property type="match status" value="1"/>
</dbReference>
<dbReference type="Gene3D" id="3.10.350.10">
    <property type="entry name" value="LysM domain"/>
    <property type="match status" value="1"/>
</dbReference>
<proteinExistence type="predicted"/>
<feature type="transmembrane region" description="Helical" evidence="2">
    <location>
        <begin position="48"/>
        <end position="67"/>
    </location>
</feature>
<evidence type="ECO:0000256" key="2">
    <source>
        <dbReference type="SAM" id="Phobius"/>
    </source>
</evidence>
<evidence type="ECO:0000259" key="3">
    <source>
        <dbReference type="PROSITE" id="PS51782"/>
    </source>
</evidence>
<dbReference type="Pfam" id="PF01476">
    <property type="entry name" value="LysM"/>
    <property type="match status" value="1"/>
</dbReference>
<dbReference type="InterPro" id="IPR018392">
    <property type="entry name" value="LysM"/>
</dbReference>
<keyword evidence="5" id="KW-1185">Reference proteome</keyword>
<keyword evidence="2" id="KW-1133">Transmembrane helix</keyword>
<evidence type="ECO:0000313" key="5">
    <source>
        <dbReference type="Proteomes" id="UP000474967"/>
    </source>
</evidence>
<dbReference type="InterPro" id="IPR036779">
    <property type="entry name" value="LysM_dom_sf"/>
</dbReference>
<protein>
    <submittedName>
        <fullName evidence="4">LysM peptidoglycan-binding domain-containing protein</fullName>
    </submittedName>
</protein>
<feature type="domain" description="LysM" evidence="3">
    <location>
        <begin position="84"/>
        <end position="133"/>
    </location>
</feature>
<reference evidence="4 5" key="1">
    <citation type="journal article" date="2014" name="J. Microbiol.">
        <title>Diaminobutyricibacter tongyongensis gen. nov., sp. nov. and Homoserinibacter gongjuensis gen. nov., sp. nov. belong to the family Microbacteriaceae.</title>
        <authorList>
            <person name="Kim S.J."/>
            <person name="Ahn J.H."/>
            <person name="Weon H.Y."/>
            <person name="Hamada M."/>
            <person name="Suzuki K."/>
            <person name="Kwon S.W."/>
        </authorList>
    </citation>
    <scope>NUCLEOTIDE SEQUENCE [LARGE SCALE GENOMIC DNA]</scope>
    <source>
        <strain evidence="4 5">NBRC 108724</strain>
    </source>
</reference>
<accession>A0A6L9Y2R4</accession>
<gene>
    <name evidence="4" type="ORF">G3T36_16960</name>
</gene>
<name>A0A6L9Y2R4_9MICO</name>
<feature type="region of interest" description="Disordered" evidence="1">
    <location>
        <begin position="1"/>
        <end position="31"/>
    </location>
</feature>
<evidence type="ECO:0000313" key="4">
    <source>
        <dbReference type="EMBL" id="NEN07554.1"/>
    </source>
</evidence>
<dbReference type="SMART" id="SM00257">
    <property type="entry name" value="LysM"/>
    <property type="match status" value="1"/>
</dbReference>
<comment type="caution">
    <text evidence="4">The sequence shown here is derived from an EMBL/GenBank/DDBJ whole genome shotgun (WGS) entry which is preliminary data.</text>
</comment>
<sequence length="141" mass="14704">MPTHFAGATSRTVPSRTVTSRPVPSRTVTSRPVGVATTHLRLTRRGRAVITTLAAVPLVIGAFLFAMNGGGAVATGSSEHTQFSYVTVHSGQSLWSIAEKIAPSADPRDVIADIVSLNQLQSAVVTPGQRIAIPSQYGGGR</sequence>
<organism evidence="4 5">
    <name type="scientific">Leifsonia tongyongensis</name>
    <dbReference type="NCBI Taxonomy" id="1268043"/>
    <lineage>
        <taxon>Bacteria</taxon>
        <taxon>Bacillati</taxon>
        <taxon>Actinomycetota</taxon>
        <taxon>Actinomycetes</taxon>
        <taxon>Micrococcales</taxon>
        <taxon>Microbacteriaceae</taxon>
        <taxon>Leifsonia</taxon>
    </lineage>
</organism>
<keyword evidence="2" id="KW-0472">Membrane</keyword>
<keyword evidence="2" id="KW-0812">Transmembrane</keyword>
<feature type="compositionally biased region" description="Low complexity" evidence="1">
    <location>
        <begin position="9"/>
        <end position="31"/>
    </location>
</feature>
<evidence type="ECO:0000256" key="1">
    <source>
        <dbReference type="SAM" id="MobiDB-lite"/>
    </source>
</evidence>
<dbReference type="Proteomes" id="UP000474967">
    <property type="component" value="Unassembled WGS sequence"/>
</dbReference>
<dbReference type="EMBL" id="JAAGWY010000004">
    <property type="protein sequence ID" value="NEN07554.1"/>
    <property type="molecule type" value="Genomic_DNA"/>
</dbReference>
<dbReference type="AlphaFoldDB" id="A0A6L9Y2R4"/>